<evidence type="ECO:0000313" key="8">
    <source>
        <dbReference type="Proteomes" id="UP000694888"/>
    </source>
</evidence>
<protein>
    <submittedName>
        <fullName evidence="9">Cytochrome P450 4F3-like</fullName>
    </submittedName>
</protein>
<name>A0ABM1W3P7_APLCA</name>
<keyword evidence="6" id="KW-0408">Iron</keyword>
<dbReference type="Gene3D" id="1.10.630.10">
    <property type="entry name" value="Cytochrome P450"/>
    <property type="match status" value="2"/>
</dbReference>
<dbReference type="GeneID" id="101846854"/>
<keyword evidence="4" id="KW-0479">Metal-binding</keyword>
<gene>
    <name evidence="9" type="primary">LOC101846854</name>
</gene>
<keyword evidence="3" id="KW-0349">Heme</keyword>
<keyword evidence="7" id="KW-0503">Monooxygenase</keyword>
<dbReference type="RefSeq" id="XP_035829290.1">
    <property type="nucleotide sequence ID" value="XM_035973397.1"/>
</dbReference>
<reference evidence="9" key="1">
    <citation type="submission" date="2025-08" db="UniProtKB">
        <authorList>
            <consortium name="RefSeq"/>
        </authorList>
    </citation>
    <scope>IDENTIFICATION</scope>
</reference>
<dbReference type="SUPFAM" id="SSF48264">
    <property type="entry name" value="Cytochrome P450"/>
    <property type="match status" value="1"/>
</dbReference>
<dbReference type="InterPro" id="IPR036396">
    <property type="entry name" value="Cyt_P450_sf"/>
</dbReference>
<accession>A0ABM1W3P7</accession>
<dbReference type="PANTHER" id="PTHR24291">
    <property type="entry name" value="CYTOCHROME P450 FAMILY 4"/>
    <property type="match status" value="1"/>
</dbReference>
<evidence type="ECO:0000256" key="4">
    <source>
        <dbReference type="ARBA" id="ARBA00022723"/>
    </source>
</evidence>
<keyword evidence="8" id="KW-1185">Reference proteome</keyword>
<dbReference type="Proteomes" id="UP000694888">
    <property type="component" value="Unplaced"/>
</dbReference>
<dbReference type="PRINTS" id="PR00464">
    <property type="entry name" value="EP450II"/>
</dbReference>
<organism evidence="8 9">
    <name type="scientific">Aplysia californica</name>
    <name type="common">California sea hare</name>
    <dbReference type="NCBI Taxonomy" id="6500"/>
    <lineage>
        <taxon>Eukaryota</taxon>
        <taxon>Metazoa</taxon>
        <taxon>Spiralia</taxon>
        <taxon>Lophotrochozoa</taxon>
        <taxon>Mollusca</taxon>
        <taxon>Gastropoda</taxon>
        <taxon>Heterobranchia</taxon>
        <taxon>Euthyneura</taxon>
        <taxon>Tectipleura</taxon>
        <taxon>Aplysiida</taxon>
        <taxon>Aplysioidea</taxon>
        <taxon>Aplysiidae</taxon>
        <taxon>Aplysia</taxon>
    </lineage>
</organism>
<evidence type="ECO:0000313" key="9">
    <source>
        <dbReference type="RefSeq" id="XP_035829290.1"/>
    </source>
</evidence>
<dbReference type="InterPro" id="IPR001128">
    <property type="entry name" value="Cyt_P450"/>
</dbReference>
<proteinExistence type="inferred from homology"/>
<dbReference type="InterPro" id="IPR002402">
    <property type="entry name" value="Cyt_P450_E_grp-II"/>
</dbReference>
<evidence type="ECO:0000256" key="3">
    <source>
        <dbReference type="ARBA" id="ARBA00022617"/>
    </source>
</evidence>
<evidence type="ECO:0000256" key="5">
    <source>
        <dbReference type="ARBA" id="ARBA00023002"/>
    </source>
</evidence>
<evidence type="ECO:0000256" key="1">
    <source>
        <dbReference type="ARBA" id="ARBA00001971"/>
    </source>
</evidence>
<comment type="similarity">
    <text evidence="2">Belongs to the cytochrome P450 family.</text>
</comment>
<dbReference type="PANTHER" id="PTHR24291:SF201">
    <property type="entry name" value="CYTOCHROME P450, FAMILY 4, SUBFAMILY B, POLYPEPTIDE 7"/>
    <property type="match status" value="1"/>
</dbReference>
<comment type="cofactor">
    <cofactor evidence="1">
        <name>heme</name>
        <dbReference type="ChEBI" id="CHEBI:30413"/>
    </cofactor>
</comment>
<evidence type="ECO:0000256" key="6">
    <source>
        <dbReference type="ARBA" id="ARBA00023004"/>
    </source>
</evidence>
<evidence type="ECO:0000256" key="7">
    <source>
        <dbReference type="ARBA" id="ARBA00023033"/>
    </source>
</evidence>
<dbReference type="Pfam" id="PF00067">
    <property type="entry name" value="p450"/>
    <property type="match status" value="2"/>
</dbReference>
<evidence type="ECO:0000256" key="2">
    <source>
        <dbReference type="ARBA" id="ARBA00010617"/>
    </source>
</evidence>
<keyword evidence="5" id="KW-0560">Oxidoreductase</keyword>
<sequence>MLTLYVLVAVTCVLVVKYLRHFLEHRRTYSQLPGDNDLHWLLGNLHKFPGLREEGREFDYENARTYKYFHRVWFPGLREEGREFDYENARTYKYFHRVWESLRLSFLAASKPRRLGLLASSYDMGVRWLGEGLILTNGARWSRNRRLLTPAFHFDILKNYVKTYHDFAILLQENMLKAAKEGKSFDLQPLVNKYTLDVILRCAFSYNSNCQVEDSEYTTAISELQNRWAHRTLKPLLYLESIYLLTSEGRRFYQLCDVAHRQAERVIASRQREMGGEVLFNARKLCGSKKDGYPPSCPSFHLFLTTRPPPIKLLSIIPLSYHHPPISLSPPSHHPRLSPFYHHPLTTLSPFFQAANPAATSTRKARDFLDTLLTARDEEGKGLTPLEIRDEVDTFMFAGHDTTASGIMWTLISLSQHPDYQDQVYREVKAVLGDRKELHWEDLGKLQFTGQCIKEALRLHSAVPIIERVSTEDVWLNHHRIPAGIRGEGRFQLRADPDRPATHEISVTMKAAEGAYICATPRLQQDTLSLPQDTLRLPKDVSTTPQLPKDVCTTPRLRLRQRETSLTSA</sequence>
<dbReference type="InterPro" id="IPR050196">
    <property type="entry name" value="Cytochrome_P450_Monoox"/>
</dbReference>